<dbReference type="InterPro" id="IPR002645">
    <property type="entry name" value="STAS_dom"/>
</dbReference>
<feature type="domain" description="STAS" evidence="1">
    <location>
        <begin position="139"/>
        <end position="205"/>
    </location>
</feature>
<evidence type="ECO:0000259" key="1">
    <source>
        <dbReference type="PROSITE" id="PS50801"/>
    </source>
</evidence>
<sequence length="205" mass="22245">MTSQPEHVAVVFEPDPERALARVSGAIGMDEAPALREELTVALPATRAGPAIDLTGATFCDSSGLHLLLDVNQLAVQAGNTIVLTALSSPVARLLHLSGIERVLTVHAPVLWVKHRRYGPTAHLTPIGQLNETTRWALDEVQAVLKDVDVVACDMQELTLLDVTGLNALIDFARRLNENGIVFFVYNGQPQPRGLLDLIEPRHES</sequence>
<evidence type="ECO:0000313" key="3">
    <source>
        <dbReference type="Proteomes" id="UP001501867"/>
    </source>
</evidence>
<proteinExistence type="predicted"/>
<dbReference type="Pfam" id="PF13466">
    <property type="entry name" value="STAS_2"/>
    <property type="match status" value="1"/>
</dbReference>
<dbReference type="EMBL" id="BAAABV010000005">
    <property type="protein sequence ID" value="GAA0271869.1"/>
    <property type="molecule type" value="Genomic_DNA"/>
</dbReference>
<comment type="caution">
    <text evidence="2">The sequence shown here is derived from an EMBL/GenBank/DDBJ whole genome shotgun (WGS) entry which is preliminary data.</text>
</comment>
<dbReference type="PANTHER" id="PTHR33495">
    <property type="entry name" value="ANTI-SIGMA FACTOR ANTAGONIST TM_1081-RELATED-RELATED"/>
    <property type="match status" value="1"/>
</dbReference>
<evidence type="ECO:0000313" key="2">
    <source>
        <dbReference type="EMBL" id="GAA0271869.1"/>
    </source>
</evidence>
<dbReference type="Pfam" id="PF01740">
    <property type="entry name" value="STAS"/>
    <property type="match status" value="1"/>
</dbReference>
<dbReference type="CDD" id="cd07043">
    <property type="entry name" value="STAS_anti-anti-sigma_factors"/>
    <property type="match status" value="1"/>
</dbReference>
<reference evidence="3" key="1">
    <citation type="journal article" date="2019" name="Int. J. Syst. Evol. Microbiol.">
        <title>The Global Catalogue of Microorganisms (GCM) 10K type strain sequencing project: providing services to taxonomists for standard genome sequencing and annotation.</title>
        <authorList>
            <consortium name="The Broad Institute Genomics Platform"/>
            <consortium name="The Broad Institute Genome Sequencing Center for Infectious Disease"/>
            <person name="Wu L."/>
            <person name="Ma J."/>
        </authorList>
    </citation>
    <scope>NUCLEOTIDE SEQUENCE [LARGE SCALE GENOMIC DNA]</scope>
    <source>
        <strain evidence="3">JCM 4505</strain>
    </source>
</reference>
<dbReference type="PROSITE" id="PS50801">
    <property type="entry name" value="STAS"/>
    <property type="match status" value="2"/>
</dbReference>
<gene>
    <name evidence="2" type="ORF">GCM10010302_06850</name>
</gene>
<dbReference type="Gene3D" id="3.30.750.24">
    <property type="entry name" value="STAS domain"/>
    <property type="match status" value="2"/>
</dbReference>
<dbReference type="PANTHER" id="PTHR33495:SF2">
    <property type="entry name" value="ANTI-SIGMA FACTOR ANTAGONIST TM_1081-RELATED"/>
    <property type="match status" value="1"/>
</dbReference>
<organism evidence="2 3">
    <name type="scientific">Streptomyces polychromogenes</name>
    <dbReference type="NCBI Taxonomy" id="67342"/>
    <lineage>
        <taxon>Bacteria</taxon>
        <taxon>Bacillati</taxon>
        <taxon>Actinomycetota</taxon>
        <taxon>Actinomycetes</taxon>
        <taxon>Kitasatosporales</taxon>
        <taxon>Streptomycetaceae</taxon>
        <taxon>Streptomyces</taxon>
    </lineage>
</organism>
<dbReference type="RefSeq" id="WP_344152040.1">
    <property type="nucleotide sequence ID" value="NZ_BAAABV010000005.1"/>
</dbReference>
<keyword evidence="3" id="KW-1185">Reference proteome</keyword>
<feature type="domain" description="STAS" evidence="1">
    <location>
        <begin position="8"/>
        <end position="100"/>
    </location>
</feature>
<dbReference type="Proteomes" id="UP001501867">
    <property type="component" value="Unassembled WGS sequence"/>
</dbReference>
<protein>
    <recommendedName>
        <fullName evidence="1">STAS domain-containing protein</fullName>
    </recommendedName>
</protein>
<dbReference type="InterPro" id="IPR036513">
    <property type="entry name" value="STAS_dom_sf"/>
</dbReference>
<accession>A0ABP3ER73</accession>
<name>A0ABP3ER73_9ACTN</name>
<dbReference type="SUPFAM" id="SSF52091">
    <property type="entry name" value="SpoIIaa-like"/>
    <property type="match status" value="2"/>
</dbReference>
<dbReference type="InterPro" id="IPR058548">
    <property type="entry name" value="MlaB-like_STAS"/>
</dbReference>